<reference evidence="2 3" key="1">
    <citation type="submission" date="2019-02" db="EMBL/GenBank/DDBJ databases">
        <title>Genome sequencing of the rare red list fungi Bondarzewia mesenterica.</title>
        <authorList>
            <person name="Buettner E."/>
            <person name="Kellner H."/>
        </authorList>
    </citation>
    <scope>NUCLEOTIDE SEQUENCE [LARGE SCALE GENOMIC DNA]</scope>
    <source>
        <strain evidence="2 3">DSM 108281</strain>
    </source>
</reference>
<evidence type="ECO:0000313" key="3">
    <source>
        <dbReference type="Proteomes" id="UP000310158"/>
    </source>
</evidence>
<dbReference type="Pfam" id="PF20415">
    <property type="entry name" value="DUF6699"/>
    <property type="match status" value="1"/>
</dbReference>
<evidence type="ECO:0000313" key="2">
    <source>
        <dbReference type="EMBL" id="THH18170.1"/>
    </source>
</evidence>
<organism evidence="2 3">
    <name type="scientific">Bondarzewia mesenterica</name>
    <dbReference type="NCBI Taxonomy" id="1095465"/>
    <lineage>
        <taxon>Eukaryota</taxon>
        <taxon>Fungi</taxon>
        <taxon>Dikarya</taxon>
        <taxon>Basidiomycota</taxon>
        <taxon>Agaricomycotina</taxon>
        <taxon>Agaricomycetes</taxon>
        <taxon>Russulales</taxon>
        <taxon>Bondarzewiaceae</taxon>
        <taxon>Bondarzewia</taxon>
    </lineage>
</organism>
<comment type="caution">
    <text evidence="2">The sequence shown here is derived from an EMBL/GenBank/DDBJ whole genome shotgun (WGS) entry which is preliminary data.</text>
</comment>
<proteinExistence type="predicted"/>
<name>A0A4S4M5U1_9AGAM</name>
<evidence type="ECO:0000259" key="1">
    <source>
        <dbReference type="Pfam" id="PF20415"/>
    </source>
</evidence>
<feature type="domain" description="DUF6699" evidence="1">
    <location>
        <begin position="297"/>
        <end position="444"/>
    </location>
</feature>
<keyword evidence="3" id="KW-1185">Reference proteome</keyword>
<sequence>MRCDESLTLSLSLERYITTDAFSKIGHRGGSHLMSRVSVGISLRMFRDAYKTVEEDAFLARYKDPHFSLYDLVGTPLSPILFAPPITSPELHYRRPENQKVSRNLDLRNPRKGQAFVAHPGPAQQRRAYFIISSPAPVNTFADRRKMPAFQNMDDANRLFAAPPIAEYGYGNAMHAPSFYTNHYLWYGPHDNQAWPGWQTTTPNVVPAVPATPPLPPVPHRAAPAAPAVAPPPAAAPPAAAPPTYPAPIPMPAPPAPLALPQRFPADTHWPPQTRTLVIHIAPYLSPNFLKPETPQIEWDLTQQPETGYMLKRRSYVDHRPIAECLTKCCDKPAVHPSSNRIVIICTADLGDIRRGWMPLEIVKDHAVTCGEVFSAIWRYFQMPLSQGEIDHIFKLNSKNLERMLQSLDRRCRRTHGLYSFERSYGLKRVDCFGGKSMFHGLEVVYGADGTWVLHLHTLHRHTNSPHPFFRRSPSPFRY</sequence>
<dbReference type="OrthoDB" id="3241567at2759"/>
<protein>
    <recommendedName>
        <fullName evidence="1">DUF6699 domain-containing protein</fullName>
    </recommendedName>
</protein>
<dbReference type="AlphaFoldDB" id="A0A4S4M5U1"/>
<gene>
    <name evidence="2" type="ORF">EW146_g2758</name>
</gene>
<dbReference type="Proteomes" id="UP000310158">
    <property type="component" value="Unassembled WGS sequence"/>
</dbReference>
<dbReference type="InterPro" id="IPR046522">
    <property type="entry name" value="DUF6699"/>
</dbReference>
<dbReference type="EMBL" id="SGPL01000084">
    <property type="protein sequence ID" value="THH18170.1"/>
    <property type="molecule type" value="Genomic_DNA"/>
</dbReference>
<accession>A0A4S4M5U1</accession>